<dbReference type="AlphaFoldDB" id="A0A016VJ40"/>
<dbReference type="EMBL" id="JARK01001346">
    <property type="protein sequence ID" value="EYC26788.1"/>
    <property type="molecule type" value="Genomic_DNA"/>
</dbReference>
<evidence type="ECO:0000313" key="2">
    <source>
        <dbReference type="Proteomes" id="UP000024635"/>
    </source>
</evidence>
<evidence type="ECO:0000313" key="1">
    <source>
        <dbReference type="EMBL" id="EYC26788.1"/>
    </source>
</evidence>
<comment type="caution">
    <text evidence="1">The sequence shown here is derived from an EMBL/GenBank/DDBJ whole genome shotgun (WGS) entry which is preliminary data.</text>
</comment>
<keyword evidence="2" id="KW-1185">Reference proteome</keyword>
<organism evidence="1 2">
    <name type="scientific">Ancylostoma ceylanicum</name>
    <dbReference type="NCBI Taxonomy" id="53326"/>
    <lineage>
        <taxon>Eukaryota</taxon>
        <taxon>Metazoa</taxon>
        <taxon>Ecdysozoa</taxon>
        <taxon>Nematoda</taxon>
        <taxon>Chromadorea</taxon>
        <taxon>Rhabditida</taxon>
        <taxon>Rhabditina</taxon>
        <taxon>Rhabditomorpha</taxon>
        <taxon>Strongyloidea</taxon>
        <taxon>Ancylostomatidae</taxon>
        <taxon>Ancylostomatinae</taxon>
        <taxon>Ancylostoma</taxon>
    </lineage>
</organism>
<proteinExistence type="predicted"/>
<dbReference type="Proteomes" id="UP000024635">
    <property type="component" value="Unassembled WGS sequence"/>
</dbReference>
<sequence>MLTSVLLIHNIHRLFQFFLPHVLKIEYVRPKTFAAPCLKKCAKGRLFDMPPSNAAKRVGCIQVILNGKFGICLGFFPFTAQKM</sequence>
<reference evidence="2" key="1">
    <citation type="journal article" date="2015" name="Nat. Genet.">
        <title>The genome and transcriptome of the zoonotic hookworm Ancylostoma ceylanicum identify infection-specific gene families.</title>
        <authorList>
            <person name="Schwarz E.M."/>
            <person name="Hu Y."/>
            <person name="Antoshechkin I."/>
            <person name="Miller M.M."/>
            <person name="Sternberg P.W."/>
            <person name="Aroian R.V."/>
        </authorList>
    </citation>
    <scope>NUCLEOTIDE SEQUENCE</scope>
    <source>
        <strain evidence="2">HY135</strain>
    </source>
</reference>
<protein>
    <submittedName>
        <fullName evidence="1">Uncharacterized protein</fullName>
    </submittedName>
</protein>
<gene>
    <name evidence="1" type="primary">Acey_s0010.g966</name>
    <name evidence="1" type="ORF">Y032_0010g966</name>
</gene>
<accession>A0A016VJ40</accession>
<name>A0A016VJ40_9BILA</name>